<gene>
    <name evidence="2" type="ORF">LVIROSA_LOCUS30176</name>
</gene>
<keyword evidence="1" id="KW-0472">Membrane</keyword>
<keyword evidence="3" id="KW-1185">Reference proteome</keyword>
<dbReference type="EMBL" id="CAKMRJ010005523">
    <property type="protein sequence ID" value="CAH1444330.1"/>
    <property type="molecule type" value="Genomic_DNA"/>
</dbReference>
<organism evidence="2 3">
    <name type="scientific">Lactuca virosa</name>
    <dbReference type="NCBI Taxonomy" id="75947"/>
    <lineage>
        <taxon>Eukaryota</taxon>
        <taxon>Viridiplantae</taxon>
        <taxon>Streptophyta</taxon>
        <taxon>Embryophyta</taxon>
        <taxon>Tracheophyta</taxon>
        <taxon>Spermatophyta</taxon>
        <taxon>Magnoliopsida</taxon>
        <taxon>eudicotyledons</taxon>
        <taxon>Gunneridae</taxon>
        <taxon>Pentapetalae</taxon>
        <taxon>asterids</taxon>
        <taxon>campanulids</taxon>
        <taxon>Asterales</taxon>
        <taxon>Asteraceae</taxon>
        <taxon>Cichorioideae</taxon>
        <taxon>Cichorieae</taxon>
        <taxon>Lactucinae</taxon>
        <taxon>Lactuca</taxon>
    </lineage>
</organism>
<dbReference type="PANTHER" id="PTHR36893">
    <property type="entry name" value="OS01G0275950 PROTEIN"/>
    <property type="match status" value="1"/>
</dbReference>
<dbReference type="Proteomes" id="UP001157418">
    <property type="component" value="Unassembled WGS sequence"/>
</dbReference>
<reference evidence="2 3" key="1">
    <citation type="submission" date="2022-01" db="EMBL/GenBank/DDBJ databases">
        <authorList>
            <person name="Xiong W."/>
            <person name="Schranz E."/>
        </authorList>
    </citation>
    <scope>NUCLEOTIDE SEQUENCE [LARGE SCALE GENOMIC DNA]</scope>
</reference>
<accession>A0AAU9P3S2</accession>
<evidence type="ECO:0000313" key="2">
    <source>
        <dbReference type="EMBL" id="CAH1444330.1"/>
    </source>
</evidence>
<protein>
    <submittedName>
        <fullName evidence="2">Uncharacterized protein</fullName>
    </submittedName>
</protein>
<dbReference type="PANTHER" id="PTHR36893:SF1">
    <property type="entry name" value="BULB-TYPE LECTIN DOMAIN-CONTAINING PROTEIN"/>
    <property type="match status" value="1"/>
</dbReference>
<keyword evidence="1" id="KW-0812">Transmembrane</keyword>
<name>A0AAU9P3S2_9ASTR</name>
<keyword evidence="1" id="KW-1133">Transmembrane helix</keyword>
<evidence type="ECO:0000256" key="1">
    <source>
        <dbReference type="SAM" id="Phobius"/>
    </source>
</evidence>
<evidence type="ECO:0000313" key="3">
    <source>
        <dbReference type="Proteomes" id="UP001157418"/>
    </source>
</evidence>
<feature type="transmembrane region" description="Helical" evidence="1">
    <location>
        <begin position="123"/>
        <end position="148"/>
    </location>
</feature>
<dbReference type="AlphaFoldDB" id="A0AAU9P3S2"/>
<sequence>MQLSENSQPIRIEYTPIQDSSTTMFIKSGVISHNTERIYFCTKNGLLLEFTEADPPRWINHGKPPGADVAAIAPRSLGEPDICTISESPSTSRPNSEIKYAFEVVCIIKGHMVLCFPSTPNKLWMTVGLFLGGSSLFGVGLYLSYVHIAPQQARIKARNDYVRDRLKKKYGYDKFTTQPNKD</sequence>
<comment type="caution">
    <text evidence="2">The sequence shown here is derived from an EMBL/GenBank/DDBJ whole genome shotgun (WGS) entry which is preliminary data.</text>
</comment>
<proteinExistence type="predicted"/>